<dbReference type="InterPro" id="IPR022284">
    <property type="entry name" value="GPAT/DHAPAT"/>
</dbReference>
<reference evidence="16" key="1">
    <citation type="submission" date="2016-10" db="EMBL/GenBank/DDBJ databases">
        <authorList>
            <person name="Varghese N."/>
            <person name="Submissions S."/>
        </authorList>
    </citation>
    <scope>NUCLEOTIDE SEQUENCE [LARGE SCALE GENOMIC DNA]</scope>
    <source>
        <strain evidence="16">CGMCC 1.10971</strain>
    </source>
</reference>
<evidence type="ECO:0000256" key="6">
    <source>
        <dbReference type="ARBA" id="ARBA00013432"/>
    </source>
</evidence>
<evidence type="ECO:0000256" key="13">
    <source>
        <dbReference type="ARBA" id="ARBA00048427"/>
    </source>
</evidence>
<protein>
    <recommendedName>
        <fullName evidence="6">Glycerol-3-phosphate acyltransferase</fullName>
        <ecNumber evidence="5">2.3.1.15</ecNumber>
    </recommendedName>
</protein>
<name>A0A1I2SB29_9GAMM</name>
<dbReference type="InterPro" id="IPR002123">
    <property type="entry name" value="Plipid/glycerol_acylTrfase"/>
</dbReference>
<evidence type="ECO:0000256" key="11">
    <source>
        <dbReference type="ARBA" id="ARBA00023264"/>
    </source>
</evidence>
<dbReference type="STRING" id="1045558.SAMN05216175_107175"/>
<dbReference type="SUPFAM" id="SSF69593">
    <property type="entry name" value="Glycerol-3-phosphate (1)-acyltransferase"/>
    <property type="match status" value="1"/>
</dbReference>
<dbReference type="GO" id="GO:0006631">
    <property type="term" value="P:fatty acid metabolic process"/>
    <property type="evidence" value="ECO:0007669"/>
    <property type="project" value="TreeGrafter"/>
</dbReference>
<feature type="domain" description="Phospholipid/glycerol acyltransferase" evidence="14">
    <location>
        <begin position="279"/>
        <end position="406"/>
    </location>
</feature>
<evidence type="ECO:0000256" key="2">
    <source>
        <dbReference type="ARBA" id="ARBA00004765"/>
    </source>
</evidence>
<evidence type="ECO:0000256" key="5">
    <source>
        <dbReference type="ARBA" id="ARBA00013113"/>
    </source>
</evidence>
<keyword evidence="10" id="KW-0594">Phospholipid biosynthesis</keyword>
<accession>A0A1I2SB29</accession>
<evidence type="ECO:0000256" key="9">
    <source>
        <dbReference type="ARBA" id="ARBA00023136"/>
    </source>
</evidence>
<evidence type="ECO:0000256" key="3">
    <source>
        <dbReference type="ARBA" id="ARBA00005189"/>
    </source>
</evidence>
<dbReference type="GO" id="GO:0016024">
    <property type="term" value="P:CDP-diacylglycerol biosynthetic process"/>
    <property type="evidence" value="ECO:0007669"/>
    <property type="project" value="UniProtKB-UniPathway"/>
</dbReference>
<keyword evidence="16" id="KW-1185">Reference proteome</keyword>
<dbReference type="AlphaFoldDB" id="A0A1I2SB29"/>
<evidence type="ECO:0000256" key="8">
    <source>
        <dbReference type="ARBA" id="ARBA00022679"/>
    </source>
</evidence>
<keyword evidence="9" id="KW-0472">Membrane</keyword>
<evidence type="ECO:0000256" key="4">
    <source>
        <dbReference type="ARBA" id="ARBA00007937"/>
    </source>
</evidence>
<proteinExistence type="inferred from homology"/>
<keyword evidence="11" id="KW-1208">Phospholipid metabolism</keyword>
<gene>
    <name evidence="15" type="ORF">SAMN05216175_107175</name>
</gene>
<keyword evidence="10" id="KW-0444">Lipid biosynthesis</keyword>
<dbReference type="InterPro" id="IPR028354">
    <property type="entry name" value="GPAT_PlsB"/>
</dbReference>
<dbReference type="PIRSF" id="PIRSF000437">
    <property type="entry name" value="GPAT_DHAPAT"/>
    <property type="match status" value="1"/>
</dbReference>
<evidence type="ECO:0000259" key="14">
    <source>
        <dbReference type="SMART" id="SM00563"/>
    </source>
</evidence>
<dbReference type="PIRSF" id="PIRSF500064">
    <property type="entry name" value="GPAT"/>
    <property type="match status" value="1"/>
</dbReference>
<evidence type="ECO:0000256" key="7">
    <source>
        <dbReference type="ARBA" id="ARBA00022475"/>
    </source>
</evidence>
<dbReference type="Pfam" id="PF01553">
    <property type="entry name" value="Acyltransferase"/>
    <property type="match status" value="1"/>
</dbReference>
<keyword evidence="8 15" id="KW-0808">Transferase</keyword>
<dbReference type="InterPro" id="IPR041728">
    <property type="entry name" value="GPAT/DHAPAT_LPLAT"/>
</dbReference>
<comment type="subcellular location">
    <subcellularLocation>
        <location evidence="1">Cell membrane</location>
        <topology evidence="1">Peripheral membrane protein</topology>
        <orientation evidence="1">Cytoplasmic side</orientation>
    </subcellularLocation>
</comment>
<keyword evidence="10" id="KW-0443">Lipid metabolism</keyword>
<keyword evidence="12 15" id="KW-0012">Acyltransferase</keyword>
<evidence type="ECO:0000256" key="10">
    <source>
        <dbReference type="ARBA" id="ARBA00023209"/>
    </source>
</evidence>
<dbReference type="PANTHER" id="PTHR12563">
    <property type="entry name" value="GLYCEROL-3-PHOSPHATE ACYLTRANSFERASE"/>
    <property type="match status" value="1"/>
</dbReference>
<sequence>MRGLNRISRLLLRLIVRPTVQGRQYLKPSANTLFVIETERYTHRILLIEQLRLQGNSLPEQKILCAAHGHQDDLRNRVEAQIEKLDFLPSGQDINIVPISVYHGRMPRRETSYLNLLYAESWSKAGAFGRLMQLLVNGRQTLIQVDPPLSLKQLQEESPHQPAGVIAHKAVRVFHHHFYRRRLAIIGPTLSHRSNLFKVILREPAIKEIIEETAAEQDNPVELIRADAKNLLKGIAANFSPATARILASLLGIFWKKTYRKIHVIGIEKVQLCAPEHQLVYLPCHRSHMDYVMLSWNLYRHGLMIPHIAAGDNLNVPILGSILKRGGAIFMRRSFRGDPLYTQLFNRYLCAMSNRGHSLEYFIEGGRSRTGRLLPAKTGLLSITLENHLLNPEKPVALIPVWISYDKLVENKSYQKELQGEQKTNESFLGLIKTLKIFRHRFGDAALSFGEPLLLQQVTQGMPSILATSGATSEESIKPTVNELTQYISQQVLQRINQSAYANQTALLATLLLANPKSHHQITDLCSQTTALISLLKALPNPPAAIADGEVSSWIAQAAKRQQLSISEDNVFLSGTQAQEMTFYRNQLHHITLLPGLYLLLTKRYSKPLPQTLPRLLKTLYPYLQAELYLPWNNTELTTVFKQIRMRLEKRGLITRDGAMMRVSSSPLAFTLMQTAEPVLLRYYIVFRLLSDGAAMPEADLISESQRIAANLHQQFGFNSPEYSDERALKIFIDTLVSQSVFIRKPGLSQDLNQSRNQSQNKSRNQRLISCQAESAALIKRAKQILNPHYTDLIEQDLHPR</sequence>
<dbReference type="OrthoDB" id="335193at2"/>
<dbReference type="EC" id="2.3.1.15" evidence="5"/>
<evidence type="ECO:0000256" key="1">
    <source>
        <dbReference type="ARBA" id="ARBA00004413"/>
    </source>
</evidence>
<comment type="pathway">
    <text evidence="3">Lipid metabolism.</text>
</comment>
<dbReference type="GO" id="GO:0004366">
    <property type="term" value="F:glycerol-3-phosphate O-acyltransferase activity"/>
    <property type="evidence" value="ECO:0007669"/>
    <property type="project" value="UniProtKB-EC"/>
</dbReference>
<dbReference type="Proteomes" id="UP000198623">
    <property type="component" value="Unassembled WGS sequence"/>
</dbReference>
<dbReference type="InterPro" id="IPR045520">
    <property type="entry name" value="GPAT/DHAPAT_C"/>
</dbReference>
<dbReference type="NCBIfam" id="NF003441">
    <property type="entry name" value="PRK04974.1"/>
    <property type="match status" value="1"/>
</dbReference>
<evidence type="ECO:0000256" key="12">
    <source>
        <dbReference type="ARBA" id="ARBA00023315"/>
    </source>
</evidence>
<dbReference type="GO" id="GO:0005886">
    <property type="term" value="C:plasma membrane"/>
    <property type="evidence" value="ECO:0007669"/>
    <property type="project" value="UniProtKB-SubCell"/>
</dbReference>
<dbReference type="UniPathway" id="UPA00557">
    <property type="reaction ID" value="UER00612"/>
</dbReference>
<organism evidence="15 16">
    <name type="scientific">Neptunomonas qingdaonensis</name>
    <dbReference type="NCBI Taxonomy" id="1045558"/>
    <lineage>
        <taxon>Bacteria</taxon>
        <taxon>Pseudomonadati</taxon>
        <taxon>Pseudomonadota</taxon>
        <taxon>Gammaproteobacteria</taxon>
        <taxon>Oceanospirillales</taxon>
        <taxon>Oceanospirillaceae</taxon>
        <taxon>Neptunomonas</taxon>
    </lineage>
</organism>
<dbReference type="EMBL" id="FOOU01000007">
    <property type="protein sequence ID" value="SFG49563.1"/>
    <property type="molecule type" value="Genomic_DNA"/>
</dbReference>
<dbReference type="SMART" id="SM00563">
    <property type="entry name" value="PlsC"/>
    <property type="match status" value="1"/>
</dbReference>
<comment type="pathway">
    <text evidence="2">Phospholipid metabolism; CDP-diacylglycerol biosynthesis; CDP-diacylglycerol from sn-glycerol 3-phosphate: step 1/3.</text>
</comment>
<evidence type="ECO:0000313" key="16">
    <source>
        <dbReference type="Proteomes" id="UP000198623"/>
    </source>
</evidence>
<evidence type="ECO:0000313" key="15">
    <source>
        <dbReference type="EMBL" id="SFG49563.1"/>
    </source>
</evidence>
<comment type="catalytic activity">
    <reaction evidence="13">
        <text>sn-glycerol 3-phosphate + an acyl-CoA = a 1-acyl-sn-glycero-3-phosphate + CoA</text>
        <dbReference type="Rhea" id="RHEA:15325"/>
        <dbReference type="ChEBI" id="CHEBI:57287"/>
        <dbReference type="ChEBI" id="CHEBI:57597"/>
        <dbReference type="ChEBI" id="CHEBI:57970"/>
        <dbReference type="ChEBI" id="CHEBI:58342"/>
        <dbReference type="EC" id="2.3.1.15"/>
    </reaction>
</comment>
<dbReference type="CDD" id="cd07993">
    <property type="entry name" value="LPLAT_DHAPAT-like"/>
    <property type="match status" value="1"/>
</dbReference>
<keyword evidence="7" id="KW-1003">Cell membrane</keyword>
<dbReference type="Pfam" id="PF19277">
    <property type="entry name" value="GPAT_C"/>
    <property type="match status" value="1"/>
</dbReference>
<dbReference type="PANTHER" id="PTHR12563:SF17">
    <property type="entry name" value="DIHYDROXYACETONE PHOSPHATE ACYLTRANSFERASE"/>
    <property type="match status" value="1"/>
</dbReference>
<comment type="similarity">
    <text evidence="4">Belongs to the GPAT/DAPAT family.</text>
</comment>
<dbReference type="RefSeq" id="WP_090728372.1">
    <property type="nucleotide sequence ID" value="NZ_FOOU01000007.1"/>
</dbReference>